<proteinExistence type="predicted"/>
<dbReference type="Proteomes" id="UP000434172">
    <property type="component" value="Unassembled WGS sequence"/>
</dbReference>
<reference evidence="2 3" key="1">
    <citation type="submission" date="2019-12" db="EMBL/GenBank/DDBJ databases">
        <title>A genome sequence resource for the geographically widespread anthracnose pathogen Colletotrichum asianum.</title>
        <authorList>
            <person name="Meng Y."/>
        </authorList>
    </citation>
    <scope>NUCLEOTIDE SEQUENCE [LARGE SCALE GENOMIC DNA]</scope>
    <source>
        <strain evidence="2 3">ICMP 18580</strain>
    </source>
</reference>
<evidence type="ECO:0000313" key="3">
    <source>
        <dbReference type="Proteomes" id="UP000434172"/>
    </source>
</evidence>
<evidence type="ECO:0008006" key="4">
    <source>
        <dbReference type="Google" id="ProtNLM"/>
    </source>
</evidence>
<evidence type="ECO:0000256" key="1">
    <source>
        <dbReference type="SAM" id="SignalP"/>
    </source>
</evidence>
<dbReference type="EMBL" id="WOWK01000067">
    <property type="protein sequence ID" value="KAF0321827.1"/>
    <property type="molecule type" value="Genomic_DNA"/>
</dbReference>
<gene>
    <name evidence="2" type="ORF">GQ607_010961</name>
</gene>
<comment type="caution">
    <text evidence="2">The sequence shown here is derived from an EMBL/GenBank/DDBJ whole genome shotgun (WGS) entry which is preliminary data.</text>
</comment>
<keyword evidence="1" id="KW-0732">Signal</keyword>
<sequence length="110" mass="12524">MFLIGRRSSLAFQLVAAFTAFAALALGDPKPWRQSSPTLQIPRRLDFVVQLVYRRTLLERHLSTERWMLSTPRNRSALLGRGLRFPLATRPYIPVLTNGGQLFRLGLEST</sequence>
<feature type="chain" id="PRO_5034137695" description="Secreted protein" evidence="1">
    <location>
        <begin position="28"/>
        <end position="110"/>
    </location>
</feature>
<protein>
    <recommendedName>
        <fullName evidence="4">Secreted protein</fullName>
    </recommendedName>
</protein>
<organism evidence="2 3">
    <name type="scientific">Colletotrichum asianum</name>
    <dbReference type="NCBI Taxonomy" id="702518"/>
    <lineage>
        <taxon>Eukaryota</taxon>
        <taxon>Fungi</taxon>
        <taxon>Dikarya</taxon>
        <taxon>Ascomycota</taxon>
        <taxon>Pezizomycotina</taxon>
        <taxon>Sordariomycetes</taxon>
        <taxon>Hypocreomycetidae</taxon>
        <taxon>Glomerellales</taxon>
        <taxon>Glomerellaceae</taxon>
        <taxon>Colletotrichum</taxon>
        <taxon>Colletotrichum gloeosporioides species complex</taxon>
    </lineage>
</organism>
<keyword evidence="3" id="KW-1185">Reference proteome</keyword>
<evidence type="ECO:0000313" key="2">
    <source>
        <dbReference type="EMBL" id="KAF0321827.1"/>
    </source>
</evidence>
<feature type="signal peptide" evidence="1">
    <location>
        <begin position="1"/>
        <end position="27"/>
    </location>
</feature>
<accession>A0A8H3WBW0</accession>
<name>A0A8H3WBW0_9PEZI</name>
<dbReference type="AlphaFoldDB" id="A0A8H3WBW0"/>